<keyword evidence="2" id="KW-0540">Nuclease</keyword>
<protein>
    <submittedName>
        <fullName evidence="2">HNH endonuclease</fullName>
    </submittedName>
</protein>
<keyword evidence="2" id="KW-0255">Endonuclease</keyword>
<dbReference type="EMBL" id="DYXB01000131">
    <property type="protein sequence ID" value="HJF10770.1"/>
    <property type="molecule type" value="Genomic_DNA"/>
</dbReference>
<dbReference type="InterPro" id="IPR003615">
    <property type="entry name" value="HNH_nuc"/>
</dbReference>
<reference evidence="2" key="2">
    <citation type="submission" date="2021-09" db="EMBL/GenBank/DDBJ databases">
        <authorList>
            <person name="Gilroy R."/>
        </authorList>
    </citation>
    <scope>NUCLEOTIDE SEQUENCE</scope>
    <source>
        <strain evidence="2">CHK194-22301</strain>
    </source>
</reference>
<evidence type="ECO:0000313" key="2">
    <source>
        <dbReference type="EMBL" id="HJF10770.1"/>
    </source>
</evidence>
<feature type="domain" description="HNH nuclease" evidence="1">
    <location>
        <begin position="67"/>
        <end position="109"/>
    </location>
</feature>
<evidence type="ECO:0000313" key="3">
    <source>
        <dbReference type="Proteomes" id="UP000784793"/>
    </source>
</evidence>
<comment type="caution">
    <text evidence="2">The sequence shown here is derived from an EMBL/GenBank/DDBJ whole genome shotgun (WGS) entry which is preliminary data.</text>
</comment>
<dbReference type="Pfam" id="PF13392">
    <property type="entry name" value="HNH_3"/>
    <property type="match status" value="1"/>
</dbReference>
<sequence length="144" mass="16751">MNSGKGQFKKGHIPWNKGLHKDLSHGKGQFRKGNRPLQYRPVGSIRHRKDGYTYIKVADPSEWMPFHRYLYEKAHHCHLKHNQLVIFLDGDRSNFNLSNLMIVTRKEAAIINHERLQIKGNQELSKTGVLVAKLKMKIKEKENG</sequence>
<reference evidence="2" key="1">
    <citation type="journal article" date="2021" name="PeerJ">
        <title>Extensive microbial diversity within the chicken gut microbiome revealed by metagenomics and culture.</title>
        <authorList>
            <person name="Gilroy R."/>
            <person name="Ravi A."/>
            <person name="Getino M."/>
            <person name="Pursley I."/>
            <person name="Horton D.L."/>
            <person name="Alikhan N.F."/>
            <person name="Baker D."/>
            <person name="Gharbi K."/>
            <person name="Hall N."/>
            <person name="Watson M."/>
            <person name="Adriaenssens E.M."/>
            <person name="Foster-Nyarko E."/>
            <person name="Jarju S."/>
            <person name="Secka A."/>
            <person name="Antonio M."/>
            <person name="Oren A."/>
            <person name="Chaudhuri R.R."/>
            <person name="La Ragione R."/>
            <person name="Hildebrand F."/>
            <person name="Pallen M.J."/>
        </authorList>
    </citation>
    <scope>NUCLEOTIDE SEQUENCE</scope>
    <source>
        <strain evidence="2">CHK194-22301</strain>
    </source>
</reference>
<keyword evidence="2" id="KW-0378">Hydrolase</keyword>
<accession>A0A921FKE3</accession>
<dbReference type="GO" id="GO:0004519">
    <property type="term" value="F:endonuclease activity"/>
    <property type="evidence" value="ECO:0007669"/>
    <property type="project" value="UniProtKB-KW"/>
</dbReference>
<name>A0A921FKE3_9LACO</name>
<proteinExistence type="predicted"/>
<dbReference type="Gene3D" id="3.90.75.20">
    <property type="match status" value="1"/>
</dbReference>
<organism evidence="2 3">
    <name type="scientific">Lactobacillus crispatus</name>
    <dbReference type="NCBI Taxonomy" id="47770"/>
    <lineage>
        <taxon>Bacteria</taxon>
        <taxon>Bacillati</taxon>
        <taxon>Bacillota</taxon>
        <taxon>Bacilli</taxon>
        <taxon>Lactobacillales</taxon>
        <taxon>Lactobacillaceae</taxon>
        <taxon>Lactobacillus</taxon>
    </lineage>
</organism>
<dbReference type="Proteomes" id="UP000784793">
    <property type="component" value="Unassembled WGS sequence"/>
</dbReference>
<dbReference type="SUPFAM" id="SSF54060">
    <property type="entry name" value="His-Me finger endonucleases"/>
    <property type="match status" value="1"/>
</dbReference>
<dbReference type="AlphaFoldDB" id="A0A921FKE3"/>
<dbReference type="InterPro" id="IPR044925">
    <property type="entry name" value="His-Me_finger_sf"/>
</dbReference>
<evidence type="ECO:0000259" key="1">
    <source>
        <dbReference type="Pfam" id="PF13392"/>
    </source>
</evidence>
<gene>
    <name evidence="2" type="ORF">K8V23_08335</name>
</gene>